<dbReference type="GO" id="GO:0008081">
    <property type="term" value="F:phosphoric diester hydrolase activity"/>
    <property type="evidence" value="ECO:0007669"/>
    <property type="project" value="InterPro"/>
</dbReference>
<dbReference type="CDD" id="cd08620">
    <property type="entry name" value="PI-PLCXDc_like_1"/>
    <property type="match status" value="1"/>
</dbReference>
<keyword evidence="1" id="KW-0282">Flagellum</keyword>
<proteinExistence type="predicted"/>
<accession>C0QFV1</accession>
<dbReference type="AlphaFoldDB" id="C0QFV1"/>
<dbReference type="PANTHER" id="PTHR13593">
    <property type="match status" value="1"/>
</dbReference>
<protein>
    <submittedName>
        <fullName evidence="1">Flagellin</fullName>
    </submittedName>
</protein>
<evidence type="ECO:0000313" key="1">
    <source>
        <dbReference type="EMBL" id="ACN15519.1"/>
    </source>
</evidence>
<keyword evidence="2" id="KW-1185">Reference proteome</keyword>
<dbReference type="EMBL" id="CP001087">
    <property type="protein sequence ID" value="ACN15519.1"/>
    <property type="molecule type" value="Genomic_DNA"/>
</dbReference>
<gene>
    <name evidence="1" type="ordered locus">HRM2_24250</name>
</gene>
<dbReference type="RefSeq" id="WP_015904284.1">
    <property type="nucleotide sequence ID" value="NC_012108.1"/>
</dbReference>
<reference evidence="1 2" key="1">
    <citation type="journal article" date="2009" name="Environ. Microbiol.">
        <title>Genome sequence of Desulfobacterium autotrophicum HRM2, a marine sulfate reducer oxidizing organic carbon completely to carbon dioxide.</title>
        <authorList>
            <person name="Strittmatter A.W."/>
            <person name="Liesegang H."/>
            <person name="Rabus R."/>
            <person name="Decker I."/>
            <person name="Amann J."/>
            <person name="Andres S."/>
            <person name="Henne A."/>
            <person name="Fricke W.F."/>
            <person name="Martinez-Arias R."/>
            <person name="Bartels D."/>
            <person name="Goesmann A."/>
            <person name="Krause L."/>
            <person name="Puehler A."/>
            <person name="Klenk H.P."/>
            <person name="Richter M."/>
            <person name="Schuler M."/>
            <person name="Gloeckner F.O."/>
            <person name="Meyerdierks A."/>
            <person name="Gottschalk G."/>
            <person name="Amann R."/>
        </authorList>
    </citation>
    <scope>NUCLEOTIDE SEQUENCE [LARGE SCALE GENOMIC DNA]</scope>
    <source>
        <strain evidence="2">ATCC 43914 / DSM 3382 / HRM2</strain>
    </source>
</reference>
<dbReference type="Gene3D" id="3.20.20.190">
    <property type="entry name" value="Phosphatidylinositol (PI) phosphodiesterase"/>
    <property type="match status" value="1"/>
</dbReference>
<dbReference type="HOGENOM" id="CLU_428803_0_0_7"/>
<sequence>MSQDITFKLNGKASDLKIDFRLEDSRIKKDKPIDPSKIKIEGGTGILKIKVDVGRSGNFDVADWYRRFVGGDTLYVMHARGGSNKPDKLNLALKGWLIIDNVKYHVCFGQGHYSNCNNWHFCSFDLLARQDNKSGYLNNFYFMDTSGSDEFHIKYANEINSGKGVELWGYTGASPVYPRFDMEGDTFHPFFYQGSGLGSTGTMKQGKAYDTTGVFPEHRDFHLQAISSAGAQLTEVKYKIDRLTGGISGNDVSKQTVVQFKDSAGTPWLMNYGISHAPSPITDQSYNYLGKRNLRWLTDLATACPGIRFNQLVLPGAHDAGMYEINVDGFLWIEEAAAVLLALLIPVPVCNTSLAGLLAANGFEVALANFSVTQKDTAYNQMISGTRYFDLRPGYKKNGDVNKTYHIHNFIPGAPFATFLQDVNKFLRENPNEIAVFRITSSGIDKDKFTPLTQDQVEDVAKANITSDVGYDFPSNLSTFEAQSLSAIAGSGKRVFFLYNISDVNDSYSNDTYSKSLTDPQPVIQALNETVQKTSSSQSLTMLQLQNTGSASLKHYISDIAMNSTEWINDLVGSKTGNILQDTKGIFDHATYNWLTQSDVIASIQKQKSLVVIQNDFVDVALAEHAYALCKKRFDITK</sequence>
<dbReference type="eggNOG" id="ENOG502ZCI7">
    <property type="taxonomic scope" value="Bacteria"/>
</dbReference>
<keyword evidence="1" id="KW-0966">Cell projection</keyword>
<evidence type="ECO:0000313" key="2">
    <source>
        <dbReference type="Proteomes" id="UP000000442"/>
    </source>
</evidence>
<keyword evidence="1" id="KW-0969">Cilium</keyword>
<dbReference type="PANTHER" id="PTHR13593:SF113">
    <property type="entry name" value="SI:DKEY-266F7.9"/>
    <property type="match status" value="1"/>
</dbReference>
<name>C0QFV1_DESAH</name>
<dbReference type="KEGG" id="dat:HRM2_24250"/>
<dbReference type="InterPro" id="IPR051057">
    <property type="entry name" value="PI-PLC_domain"/>
</dbReference>
<dbReference type="STRING" id="177437.HRM2_24250"/>
<organism evidence="1 2">
    <name type="scientific">Desulforapulum autotrophicum (strain ATCC 43914 / DSM 3382 / VKM B-1955 / HRM2)</name>
    <name type="common">Desulfobacterium autotrophicum</name>
    <dbReference type="NCBI Taxonomy" id="177437"/>
    <lineage>
        <taxon>Bacteria</taxon>
        <taxon>Pseudomonadati</taxon>
        <taxon>Thermodesulfobacteriota</taxon>
        <taxon>Desulfobacteria</taxon>
        <taxon>Desulfobacterales</taxon>
        <taxon>Desulfobacteraceae</taxon>
        <taxon>Desulforapulum</taxon>
    </lineage>
</organism>
<dbReference type="Proteomes" id="UP000000442">
    <property type="component" value="Chromosome"/>
</dbReference>
<dbReference type="OrthoDB" id="2079904at2"/>
<dbReference type="SUPFAM" id="SSF51695">
    <property type="entry name" value="PLC-like phosphodiesterases"/>
    <property type="match status" value="1"/>
</dbReference>
<dbReference type="InterPro" id="IPR017946">
    <property type="entry name" value="PLC-like_Pdiesterase_TIM-brl"/>
</dbReference>
<dbReference type="GO" id="GO:0006629">
    <property type="term" value="P:lipid metabolic process"/>
    <property type="evidence" value="ECO:0007669"/>
    <property type="project" value="InterPro"/>
</dbReference>